<dbReference type="PANTHER" id="PTHR35471">
    <property type="entry name" value="OS07G0223700 PROTEIN"/>
    <property type="match status" value="1"/>
</dbReference>
<keyword evidence="3" id="KW-1185">Reference proteome</keyword>
<keyword evidence="1" id="KW-0472">Membrane</keyword>
<feature type="transmembrane region" description="Helical" evidence="1">
    <location>
        <begin position="38"/>
        <end position="56"/>
    </location>
</feature>
<feature type="transmembrane region" description="Helical" evidence="1">
    <location>
        <begin position="12"/>
        <end position="32"/>
    </location>
</feature>
<reference evidence="2" key="1">
    <citation type="submission" date="2021-08" db="EMBL/GenBank/DDBJ databases">
        <title>WGS assembly of Ceratopteris richardii.</title>
        <authorList>
            <person name="Marchant D.B."/>
            <person name="Chen G."/>
            <person name="Jenkins J."/>
            <person name="Shu S."/>
            <person name="Leebens-Mack J."/>
            <person name="Grimwood J."/>
            <person name="Schmutz J."/>
            <person name="Soltis P."/>
            <person name="Soltis D."/>
            <person name="Chen Z.-H."/>
        </authorList>
    </citation>
    <scope>NUCLEOTIDE SEQUENCE</scope>
    <source>
        <strain evidence="2">Whitten #5841</strain>
        <tissue evidence="2">Leaf</tissue>
    </source>
</reference>
<protein>
    <submittedName>
        <fullName evidence="2">Uncharacterized protein</fullName>
    </submittedName>
</protein>
<dbReference type="Proteomes" id="UP000825935">
    <property type="component" value="Chromosome 18"/>
</dbReference>
<feature type="transmembrane region" description="Helical" evidence="1">
    <location>
        <begin position="68"/>
        <end position="88"/>
    </location>
</feature>
<keyword evidence="1" id="KW-1133">Transmembrane helix</keyword>
<dbReference type="AlphaFoldDB" id="A0A8T2SP35"/>
<dbReference type="OrthoDB" id="1916950at2759"/>
<feature type="transmembrane region" description="Helical" evidence="1">
    <location>
        <begin position="108"/>
        <end position="128"/>
    </location>
</feature>
<accession>A0A8T2SP35</accession>
<dbReference type="EMBL" id="CM035423">
    <property type="protein sequence ID" value="KAH7365731.1"/>
    <property type="molecule type" value="Genomic_DNA"/>
</dbReference>
<dbReference type="PANTHER" id="PTHR35471:SF1">
    <property type="entry name" value="OS07G0223700 PROTEIN"/>
    <property type="match status" value="1"/>
</dbReference>
<keyword evidence="1" id="KW-0812">Transmembrane</keyword>
<gene>
    <name evidence="2" type="ORF">KP509_18G043100</name>
</gene>
<evidence type="ECO:0000313" key="3">
    <source>
        <dbReference type="Proteomes" id="UP000825935"/>
    </source>
</evidence>
<evidence type="ECO:0000313" key="2">
    <source>
        <dbReference type="EMBL" id="KAH7365731.1"/>
    </source>
</evidence>
<sequence>MMCVGAWFQAYENLQFLAVILIYAQVGCSLIGSLGVSYIGLLLANLTICLFALVAIESRSQGLTRTYAALLTSSLFLDIIWFSLFSAEIRRYTHEAQVGKFTAFSLEIVFLMQVLGFIVRCLSGFVWFQMYRMGLEDQSQYTILPGEGNFGRVGTFRLFSPMFTPRTSRQVSLNDEVLGGSIYYPRCYSSHFSSIDENRPVKKKESGNLDEELEQGISA</sequence>
<organism evidence="2 3">
    <name type="scientific">Ceratopteris richardii</name>
    <name type="common">Triangle waterfern</name>
    <dbReference type="NCBI Taxonomy" id="49495"/>
    <lineage>
        <taxon>Eukaryota</taxon>
        <taxon>Viridiplantae</taxon>
        <taxon>Streptophyta</taxon>
        <taxon>Embryophyta</taxon>
        <taxon>Tracheophyta</taxon>
        <taxon>Polypodiopsida</taxon>
        <taxon>Polypodiidae</taxon>
        <taxon>Polypodiales</taxon>
        <taxon>Pteridineae</taxon>
        <taxon>Pteridaceae</taxon>
        <taxon>Parkerioideae</taxon>
        <taxon>Ceratopteris</taxon>
    </lineage>
</organism>
<name>A0A8T2SP35_CERRI</name>
<comment type="caution">
    <text evidence="2">The sequence shown here is derived from an EMBL/GenBank/DDBJ whole genome shotgun (WGS) entry which is preliminary data.</text>
</comment>
<evidence type="ECO:0000256" key="1">
    <source>
        <dbReference type="SAM" id="Phobius"/>
    </source>
</evidence>
<proteinExistence type="predicted"/>
<dbReference type="OMA" id="FVWIQMY"/>